<proteinExistence type="predicted"/>
<evidence type="ECO:0008006" key="9">
    <source>
        <dbReference type="Google" id="ProtNLM"/>
    </source>
</evidence>
<evidence type="ECO:0000313" key="8">
    <source>
        <dbReference type="Proteomes" id="UP000294419"/>
    </source>
</evidence>
<feature type="transmembrane region" description="Helical" evidence="6">
    <location>
        <begin position="62"/>
        <end position="79"/>
    </location>
</feature>
<evidence type="ECO:0000256" key="6">
    <source>
        <dbReference type="SAM" id="Phobius"/>
    </source>
</evidence>
<gene>
    <name evidence="7" type="ORF">NBC122_00359</name>
</gene>
<feature type="transmembrane region" description="Helical" evidence="6">
    <location>
        <begin position="26"/>
        <end position="50"/>
    </location>
</feature>
<keyword evidence="4 6" id="KW-1133">Transmembrane helix</keyword>
<organism evidence="7 8">
    <name type="scientific">Chryseobacterium salivictor</name>
    <dbReference type="NCBI Taxonomy" id="2547600"/>
    <lineage>
        <taxon>Bacteria</taxon>
        <taxon>Pseudomonadati</taxon>
        <taxon>Bacteroidota</taxon>
        <taxon>Flavobacteriia</taxon>
        <taxon>Flavobacteriales</taxon>
        <taxon>Weeksellaceae</taxon>
        <taxon>Chryseobacterium group</taxon>
        <taxon>Chryseobacterium</taxon>
    </lineage>
</organism>
<evidence type="ECO:0000256" key="1">
    <source>
        <dbReference type="ARBA" id="ARBA00004651"/>
    </source>
</evidence>
<feature type="transmembrane region" description="Helical" evidence="6">
    <location>
        <begin position="185"/>
        <end position="203"/>
    </location>
</feature>
<reference evidence="7 8" key="1">
    <citation type="submission" date="2019-03" db="EMBL/GenBank/DDBJ databases">
        <authorList>
            <person name="Kim H."/>
            <person name="Yu S.-M."/>
        </authorList>
    </citation>
    <scope>NUCLEOTIDE SEQUENCE [LARGE SCALE GENOMIC DNA]</scope>
    <source>
        <strain evidence="7 8">NBC122</strain>
    </source>
</reference>
<evidence type="ECO:0000256" key="2">
    <source>
        <dbReference type="ARBA" id="ARBA00022475"/>
    </source>
</evidence>
<keyword evidence="8" id="KW-1185">Reference proteome</keyword>
<comment type="subcellular location">
    <subcellularLocation>
        <location evidence="1">Cell membrane</location>
        <topology evidence="1">Multi-pass membrane protein</topology>
    </subcellularLocation>
</comment>
<feature type="transmembrane region" description="Helical" evidence="6">
    <location>
        <begin position="224"/>
        <end position="241"/>
    </location>
</feature>
<feature type="transmembrane region" description="Helical" evidence="6">
    <location>
        <begin position="272"/>
        <end position="293"/>
    </location>
</feature>
<feature type="transmembrane region" description="Helical" evidence="6">
    <location>
        <begin position="339"/>
        <end position="359"/>
    </location>
</feature>
<feature type="transmembrane region" description="Helical" evidence="6">
    <location>
        <begin position="99"/>
        <end position="118"/>
    </location>
</feature>
<dbReference type="AlphaFoldDB" id="A0A4P6ZCJ3"/>
<evidence type="ECO:0000256" key="4">
    <source>
        <dbReference type="ARBA" id="ARBA00022989"/>
    </source>
</evidence>
<feature type="transmembrane region" description="Helical" evidence="6">
    <location>
        <begin position="159"/>
        <end position="179"/>
    </location>
</feature>
<feature type="transmembrane region" description="Helical" evidence="6">
    <location>
        <begin position="371"/>
        <end position="390"/>
    </location>
</feature>
<feature type="transmembrane region" description="Helical" evidence="6">
    <location>
        <begin position="124"/>
        <end position="147"/>
    </location>
</feature>
<evidence type="ECO:0000256" key="3">
    <source>
        <dbReference type="ARBA" id="ARBA00022692"/>
    </source>
</evidence>
<accession>A0A4P6ZCJ3</accession>
<feature type="transmembrane region" description="Helical" evidence="6">
    <location>
        <begin position="396"/>
        <end position="418"/>
    </location>
</feature>
<dbReference type="PANTHER" id="PTHR30250:SF11">
    <property type="entry name" value="O-ANTIGEN TRANSPORTER-RELATED"/>
    <property type="match status" value="1"/>
</dbReference>
<dbReference type="InterPro" id="IPR050833">
    <property type="entry name" value="Poly_Biosynth_Transport"/>
</dbReference>
<name>A0A4P6ZCJ3_9FLAO</name>
<dbReference type="EMBL" id="CP037954">
    <property type="protein sequence ID" value="QBO57208.1"/>
    <property type="molecule type" value="Genomic_DNA"/>
</dbReference>
<dbReference type="PANTHER" id="PTHR30250">
    <property type="entry name" value="PST FAMILY PREDICTED COLANIC ACID TRANSPORTER"/>
    <property type="match status" value="1"/>
</dbReference>
<sequence length="422" mass="48911">MIIICGHIVRLIKEKLTFLKNRERNYLIFFQFFNAFLSIIFGKLVALHVTPEAFGTFNIQNAAYFFVFSLLLQPFLQYIKSNFQHLKNLGAFSHLLRFYILFVTVSSILIVMIFRLYFNEHFWIILFVVTTLILNSIFMLMNDYFSLRGEFRKISGLNLFKNALPIIFLMVFVFVIGFMPSDGYVLLWWAQIVGFFAALYYVLKWYRLGIADIPAIGGRKLLTEIFIYMGPLMILSFWNWINSYADRFIIEKLLDLKTVGIYNANVGLGSKVFLMIGPLFLTLLTPVVFNPSISLKDRKTQIDRYLKIYIVLILSAGVFIYFFEKPIGMLFLSKAYEDGFFLIFWSCISYGIITAGYFLEMIFYAENKTKIILFANIISAVAVVSINVFFLPLYGLPVAAFALFAASMIKIIYLRFIFSLAS</sequence>
<feature type="transmembrane region" description="Helical" evidence="6">
    <location>
        <begin position="305"/>
        <end position="323"/>
    </location>
</feature>
<protein>
    <recommendedName>
        <fullName evidence="9">Membrane protein involved in the export of O-antigen and teichoic acid</fullName>
    </recommendedName>
</protein>
<dbReference type="GO" id="GO:0005886">
    <property type="term" value="C:plasma membrane"/>
    <property type="evidence" value="ECO:0007669"/>
    <property type="project" value="UniProtKB-SubCell"/>
</dbReference>
<keyword evidence="5 6" id="KW-0472">Membrane</keyword>
<dbReference type="KEGG" id="csal:NBC122_00359"/>
<keyword evidence="2" id="KW-1003">Cell membrane</keyword>
<evidence type="ECO:0000256" key="5">
    <source>
        <dbReference type="ARBA" id="ARBA00023136"/>
    </source>
</evidence>
<dbReference type="Proteomes" id="UP000294419">
    <property type="component" value="Chromosome"/>
</dbReference>
<keyword evidence="3 6" id="KW-0812">Transmembrane</keyword>
<evidence type="ECO:0000313" key="7">
    <source>
        <dbReference type="EMBL" id="QBO57208.1"/>
    </source>
</evidence>